<dbReference type="PROSITE" id="PS50280">
    <property type="entry name" value="SET"/>
    <property type="match status" value="1"/>
</dbReference>
<organism evidence="2 3">
    <name type="scientific">Dorcoceras hygrometricum</name>
    <dbReference type="NCBI Taxonomy" id="472368"/>
    <lineage>
        <taxon>Eukaryota</taxon>
        <taxon>Viridiplantae</taxon>
        <taxon>Streptophyta</taxon>
        <taxon>Embryophyta</taxon>
        <taxon>Tracheophyta</taxon>
        <taxon>Spermatophyta</taxon>
        <taxon>Magnoliopsida</taxon>
        <taxon>eudicotyledons</taxon>
        <taxon>Gunneridae</taxon>
        <taxon>Pentapetalae</taxon>
        <taxon>asterids</taxon>
        <taxon>lamiids</taxon>
        <taxon>Lamiales</taxon>
        <taxon>Gesneriaceae</taxon>
        <taxon>Didymocarpoideae</taxon>
        <taxon>Trichosporeae</taxon>
        <taxon>Loxocarpinae</taxon>
        <taxon>Dorcoceras</taxon>
    </lineage>
</organism>
<feature type="domain" description="SET" evidence="1">
    <location>
        <begin position="166"/>
        <end position="349"/>
    </location>
</feature>
<dbReference type="Gene3D" id="2.170.270.10">
    <property type="entry name" value="SET domain"/>
    <property type="match status" value="1"/>
</dbReference>
<proteinExistence type="predicted"/>
<evidence type="ECO:0000259" key="1">
    <source>
        <dbReference type="PROSITE" id="PS50280"/>
    </source>
</evidence>
<dbReference type="InterPro" id="IPR001214">
    <property type="entry name" value="SET_dom"/>
</dbReference>
<name>A0A2Z7DFZ7_9LAMI</name>
<sequence length="693" mass="77270">MEMKAVEDIAMVGDLTPPIPPLAFALHDSALNSHCSACFTPLPAVPFPPLLPRKPRNVPNRRPTVLYCSSLCSSLDSPLHFSSAEPHLLYLFSHSPLPAWGGSSDLRLSLRLLHTFQKSNLFPLKGGISSGARRLMKIGGKKDDPLEENKNFKVPDEKLENQAAQCGVTEISSQRDCGLERIAGLMTNRERLVFGEFENYPFPESMLERIREGTKAIAAARMMLAREEEVCVESLPEYHMEELVLCLVLTNAVEVQDRSGHSIGVAVYGTSFSWINHSCSPNACYRFLIGSEDKNCVCLRISPAATNNRCGNELEDGTILGGGVGYGPRVVVRSIKAIEKGEEVTIAYTDLLQPKVEMRQEELWLKYLFCCCCKRCSVPHSTYVDRALQMVSATNHCRSNMISDHELYKDEEIKKLMETFDEAIGIYLSFNDPERCCEKLETLLTYGDIEEENLKPEEEKLLEKPKLHLFHHLSIDAYTTLTSAYKVRASDLLSVDSHAIEHGLQGFDMYKTSAAYSLLVAGVSDHLFMFESSLVASVANFWTAAGESLLSLSGLKWWDSSLKTDPVKLDIKSLFSTECSHCSLSGISEPSSKNSQDHTIWFQETKMLLLNCIASLTSDVWSTLSSQSSFLKLIPNPTDFSWLESIEYLKVSRFESHVSGARADEIQSSLILLAIHCLMYGELLTSICYGFAP</sequence>
<dbReference type="Pfam" id="PF00856">
    <property type="entry name" value="SET"/>
    <property type="match status" value="1"/>
</dbReference>
<dbReference type="InterPro" id="IPR046341">
    <property type="entry name" value="SET_dom_sf"/>
</dbReference>
<keyword evidence="3" id="KW-1185">Reference proteome</keyword>
<dbReference type="EMBL" id="KQ986815">
    <property type="protein sequence ID" value="KZV58225.1"/>
    <property type="molecule type" value="Genomic_DNA"/>
</dbReference>
<reference evidence="2 3" key="1">
    <citation type="journal article" date="2015" name="Proc. Natl. Acad. Sci. U.S.A.">
        <title>The resurrection genome of Boea hygrometrica: A blueprint for survival of dehydration.</title>
        <authorList>
            <person name="Xiao L."/>
            <person name="Yang G."/>
            <person name="Zhang L."/>
            <person name="Yang X."/>
            <person name="Zhao S."/>
            <person name="Ji Z."/>
            <person name="Zhou Q."/>
            <person name="Hu M."/>
            <person name="Wang Y."/>
            <person name="Chen M."/>
            <person name="Xu Y."/>
            <person name="Jin H."/>
            <person name="Xiao X."/>
            <person name="Hu G."/>
            <person name="Bao F."/>
            <person name="Hu Y."/>
            <person name="Wan P."/>
            <person name="Li L."/>
            <person name="Deng X."/>
            <person name="Kuang T."/>
            <person name="Xiang C."/>
            <person name="Zhu J.K."/>
            <person name="Oliver M.J."/>
            <person name="He Y."/>
        </authorList>
    </citation>
    <scope>NUCLEOTIDE SEQUENCE [LARGE SCALE GENOMIC DNA]</scope>
    <source>
        <strain evidence="3">cv. XS01</strain>
    </source>
</reference>
<dbReference type="SUPFAM" id="SSF82199">
    <property type="entry name" value="SET domain"/>
    <property type="match status" value="1"/>
</dbReference>
<protein>
    <submittedName>
        <fullName evidence="2">Protein SET DOMAIN group 41</fullName>
    </submittedName>
</protein>
<dbReference type="PANTHER" id="PTHR47780:SF1">
    <property type="entry name" value="PROTEIN SET DOMAIN GROUP 41"/>
    <property type="match status" value="1"/>
</dbReference>
<evidence type="ECO:0000313" key="2">
    <source>
        <dbReference type="EMBL" id="KZV58225.1"/>
    </source>
</evidence>
<dbReference type="AlphaFoldDB" id="A0A2Z7DFZ7"/>
<accession>A0A2Z7DFZ7</accession>
<dbReference type="CDD" id="cd20071">
    <property type="entry name" value="SET_SMYD"/>
    <property type="match status" value="1"/>
</dbReference>
<dbReference type="PANTHER" id="PTHR47780">
    <property type="entry name" value="PROTEIN SET DOMAIN GROUP 41"/>
    <property type="match status" value="1"/>
</dbReference>
<gene>
    <name evidence="2" type="ORF">F511_03910</name>
</gene>
<evidence type="ECO:0000313" key="3">
    <source>
        <dbReference type="Proteomes" id="UP000250235"/>
    </source>
</evidence>
<dbReference type="Proteomes" id="UP000250235">
    <property type="component" value="Unassembled WGS sequence"/>
</dbReference>
<dbReference type="OrthoDB" id="5945798at2759"/>